<sequence>MAGGLICGHKASKYADRNTSKKARMGGRKKGVKRRKFKSDTSTGMIEVPK</sequence>
<evidence type="ECO:0000313" key="2">
    <source>
        <dbReference type="EMBL" id="KAC1973008.1"/>
    </source>
</evidence>
<gene>
    <name evidence="2" type="ORF">FH972_027161</name>
</gene>
<feature type="region of interest" description="Disordered" evidence="1">
    <location>
        <begin position="1"/>
        <end position="50"/>
    </location>
</feature>
<accession>A0A5N6L657</accession>
<feature type="compositionally biased region" description="Basic residues" evidence="1">
    <location>
        <begin position="20"/>
        <end position="37"/>
    </location>
</feature>
<dbReference type="EMBL" id="VIBQ01000612">
    <property type="protein sequence ID" value="KAC1973008.1"/>
    <property type="molecule type" value="Genomic_DNA"/>
</dbReference>
<proteinExistence type="predicted"/>
<evidence type="ECO:0000313" key="3">
    <source>
        <dbReference type="Proteomes" id="UP000327013"/>
    </source>
</evidence>
<comment type="caution">
    <text evidence="2">The sequence shown here is derived from an EMBL/GenBank/DDBJ whole genome shotgun (WGS) entry which is preliminary data.</text>
</comment>
<dbReference type="AlphaFoldDB" id="A0A5N6L657"/>
<name>A0A5N6L657_9ROSI</name>
<reference evidence="2 3" key="1">
    <citation type="submission" date="2019-06" db="EMBL/GenBank/DDBJ databases">
        <title>A chromosomal-level reference genome of Carpinus fangiana (Coryloideae, Betulaceae).</title>
        <authorList>
            <person name="Yang X."/>
            <person name="Wang Z."/>
            <person name="Zhang L."/>
            <person name="Hao G."/>
            <person name="Liu J."/>
            <person name="Yang Y."/>
        </authorList>
    </citation>
    <scope>NUCLEOTIDE SEQUENCE [LARGE SCALE GENOMIC DNA]</scope>
    <source>
        <strain evidence="2">Cfa_2016G</strain>
        <tissue evidence="2">Leaf</tissue>
    </source>
</reference>
<dbReference type="Proteomes" id="UP000327013">
    <property type="component" value="Unassembled WGS sequence"/>
</dbReference>
<organism evidence="2 3">
    <name type="scientific">Carpinus fangiana</name>
    <dbReference type="NCBI Taxonomy" id="176857"/>
    <lineage>
        <taxon>Eukaryota</taxon>
        <taxon>Viridiplantae</taxon>
        <taxon>Streptophyta</taxon>
        <taxon>Embryophyta</taxon>
        <taxon>Tracheophyta</taxon>
        <taxon>Spermatophyta</taxon>
        <taxon>Magnoliopsida</taxon>
        <taxon>eudicotyledons</taxon>
        <taxon>Gunneridae</taxon>
        <taxon>Pentapetalae</taxon>
        <taxon>rosids</taxon>
        <taxon>fabids</taxon>
        <taxon>Fagales</taxon>
        <taxon>Betulaceae</taxon>
        <taxon>Carpinus</taxon>
    </lineage>
</organism>
<keyword evidence="3" id="KW-1185">Reference proteome</keyword>
<evidence type="ECO:0000256" key="1">
    <source>
        <dbReference type="SAM" id="MobiDB-lite"/>
    </source>
</evidence>
<protein>
    <submittedName>
        <fullName evidence="2">Uncharacterized protein</fullName>
    </submittedName>
</protein>